<dbReference type="InterPro" id="IPR038683">
    <property type="entry name" value="IL17RA/B_FnIII-like_1_sf"/>
</dbReference>
<evidence type="ECO:0000313" key="12">
    <source>
        <dbReference type="Proteomes" id="UP000261340"/>
    </source>
</evidence>
<reference evidence="11" key="2">
    <citation type="submission" date="2025-09" db="UniProtKB">
        <authorList>
            <consortium name="Ensembl"/>
        </authorList>
    </citation>
    <scope>IDENTIFICATION</scope>
</reference>
<reference evidence="11" key="1">
    <citation type="submission" date="2025-08" db="UniProtKB">
        <authorList>
            <consortium name="Ensembl"/>
        </authorList>
    </citation>
    <scope>IDENTIFICATION</scope>
</reference>
<keyword evidence="4 9" id="KW-0732">Signal</keyword>
<evidence type="ECO:0000256" key="9">
    <source>
        <dbReference type="SAM" id="SignalP"/>
    </source>
</evidence>
<dbReference type="Gene3D" id="3.40.50.11530">
    <property type="match status" value="1"/>
</dbReference>
<proteinExistence type="predicted"/>
<keyword evidence="3" id="KW-0812">Transmembrane</keyword>
<feature type="domain" description="SEFIR" evidence="10">
    <location>
        <begin position="131"/>
        <end position="196"/>
    </location>
</feature>
<dbReference type="GeneTree" id="ENSGT00930000151761"/>
<keyword evidence="7" id="KW-0675">Receptor</keyword>
<dbReference type="PANTHER" id="PTHR15583">
    <property type="entry name" value="INTERLEUKIN-17 RECEPTOR"/>
    <property type="match status" value="1"/>
</dbReference>
<keyword evidence="12" id="KW-1185">Reference proteome</keyword>
<evidence type="ECO:0000256" key="6">
    <source>
        <dbReference type="ARBA" id="ARBA00023136"/>
    </source>
</evidence>
<evidence type="ECO:0000256" key="4">
    <source>
        <dbReference type="ARBA" id="ARBA00022729"/>
    </source>
</evidence>
<name>A0A3Q0QYV9_AMPCI</name>
<dbReference type="GO" id="GO:0005886">
    <property type="term" value="C:plasma membrane"/>
    <property type="evidence" value="ECO:0007669"/>
    <property type="project" value="UniProtKB-SubCell"/>
</dbReference>
<evidence type="ECO:0000256" key="2">
    <source>
        <dbReference type="ARBA" id="ARBA00022475"/>
    </source>
</evidence>
<feature type="chain" id="PRO_5018593324" description="SEFIR domain-containing protein" evidence="9">
    <location>
        <begin position="20"/>
        <end position="338"/>
    </location>
</feature>
<dbReference type="InterPro" id="IPR039465">
    <property type="entry name" value="IL-17_rcpt-like"/>
</dbReference>
<dbReference type="GO" id="GO:0030368">
    <property type="term" value="F:interleukin-17 receptor activity"/>
    <property type="evidence" value="ECO:0007669"/>
    <property type="project" value="InterPro"/>
</dbReference>
<dbReference type="PANTHER" id="PTHR15583:SF11">
    <property type="entry name" value="INTERLEUKIN-17 RECEPTOR B"/>
    <property type="match status" value="1"/>
</dbReference>
<dbReference type="Proteomes" id="UP000261340">
    <property type="component" value="Unplaced"/>
</dbReference>
<dbReference type="Gene3D" id="2.60.40.2160">
    <property type="entry name" value="Interleukin-17 receptor A/B, fibronectin-III-like domain 1"/>
    <property type="match status" value="1"/>
</dbReference>
<keyword evidence="5" id="KW-1133">Transmembrane helix</keyword>
<evidence type="ECO:0000259" key="10">
    <source>
        <dbReference type="PROSITE" id="PS51534"/>
    </source>
</evidence>
<keyword evidence="8" id="KW-0325">Glycoprotein</keyword>
<evidence type="ECO:0000256" key="5">
    <source>
        <dbReference type="ARBA" id="ARBA00022989"/>
    </source>
</evidence>
<evidence type="ECO:0000256" key="3">
    <source>
        <dbReference type="ARBA" id="ARBA00022692"/>
    </source>
</evidence>
<dbReference type="AlphaFoldDB" id="A0A3Q0QYV9"/>
<sequence length="338" mass="37833">IMWGAALGFFCFVAAQVTSHEIVNFPPANNKLAPSLVADFKLEKVTVAGEVMLNISWAINIDASNKYLDGTRIVMMQQDYHCEYDPPFASAHLNNLSQVSVLTVLELIDFDKRCRSNTGTLLYYKKTPLVPVPVLVIYPAVNSSFQQAVVAFAEFLHWHGGCRVAIDIWQQEKIAQQGPMRWLAEQAKSADRVLIVSPQPGHCLPDPTLPEASIPAAAHDLYPLILNMVACHAKSASELAKFWVVQLGEQQDKSSCMLPLELRVCQSFCLMKDLTKLCKHLHALKQNDKKILNLLCRRGVSYSEKNTLKLRETVEKLRGHQVNVSREVQPLNSVVSRT</sequence>
<accession>A0A3Q0QYV9</accession>
<dbReference type="Pfam" id="PF08357">
    <property type="entry name" value="SEFIR"/>
    <property type="match status" value="1"/>
</dbReference>
<dbReference type="PROSITE" id="PS51534">
    <property type="entry name" value="SEFIR"/>
    <property type="match status" value="1"/>
</dbReference>
<comment type="subcellular location">
    <subcellularLocation>
        <location evidence="1">Cell membrane</location>
        <topology evidence="1">Single-pass type I membrane protein</topology>
    </subcellularLocation>
</comment>
<evidence type="ECO:0000256" key="8">
    <source>
        <dbReference type="ARBA" id="ARBA00023180"/>
    </source>
</evidence>
<dbReference type="InterPro" id="IPR013568">
    <property type="entry name" value="SEFIR_dom"/>
</dbReference>
<evidence type="ECO:0000256" key="1">
    <source>
        <dbReference type="ARBA" id="ARBA00004251"/>
    </source>
</evidence>
<evidence type="ECO:0000256" key="7">
    <source>
        <dbReference type="ARBA" id="ARBA00023170"/>
    </source>
</evidence>
<keyword evidence="2" id="KW-1003">Cell membrane</keyword>
<protein>
    <recommendedName>
        <fullName evidence="10">SEFIR domain-containing protein</fullName>
    </recommendedName>
</protein>
<organism evidence="11 12">
    <name type="scientific">Amphilophus citrinellus</name>
    <name type="common">Midas cichlid</name>
    <name type="synonym">Cichlasoma citrinellum</name>
    <dbReference type="NCBI Taxonomy" id="61819"/>
    <lineage>
        <taxon>Eukaryota</taxon>
        <taxon>Metazoa</taxon>
        <taxon>Chordata</taxon>
        <taxon>Craniata</taxon>
        <taxon>Vertebrata</taxon>
        <taxon>Euteleostomi</taxon>
        <taxon>Actinopterygii</taxon>
        <taxon>Neopterygii</taxon>
        <taxon>Teleostei</taxon>
        <taxon>Neoteleostei</taxon>
        <taxon>Acanthomorphata</taxon>
        <taxon>Ovalentaria</taxon>
        <taxon>Cichlomorphae</taxon>
        <taxon>Cichliformes</taxon>
        <taxon>Cichlidae</taxon>
        <taxon>New World cichlids</taxon>
        <taxon>Cichlasomatinae</taxon>
        <taxon>Heroini</taxon>
        <taxon>Amphilophus</taxon>
    </lineage>
</organism>
<keyword evidence="6" id="KW-0472">Membrane</keyword>
<dbReference type="Ensembl" id="ENSACIT00000003207.1">
    <property type="protein sequence ID" value="ENSACIP00000003098.1"/>
    <property type="gene ID" value="ENSACIG00000002473.1"/>
</dbReference>
<evidence type="ECO:0000313" key="11">
    <source>
        <dbReference type="Ensembl" id="ENSACIP00000003098.1"/>
    </source>
</evidence>
<feature type="signal peptide" evidence="9">
    <location>
        <begin position="1"/>
        <end position="19"/>
    </location>
</feature>